<evidence type="ECO:0000256" key="2">
    <source>
        <dbReference type="ARBA" id="ARBA00022448"/>
    </source>
</evidence>
<reference evidence="6 7" key="1">
    <citation type="submission" date="2016-10" db="EMBL/GenBank/DDBJ databases">
        <authorList>
            <person name="de Groot N.N."/>
        </authorList>
    </citation>
    <scope>NUCLEOTIDE SEQUENCE [LARGE SCALE GENOMIC DNA]</scope>
    <source>
        <strain evidence="6 7">DSM 1736</strain>
    </source>
</reference>
<dbReference type="Proteomes" id="UP000214880">
    <property type="component" value="Unassembled WGS sequence"/>
</dbReference>
<keyword evidence="3" id="KW-1278">Translocase</keyword>
<keyword evidence="3" id="KW-0520">NAD</keyword>
<evidence type="ECO:0000259" key="5">
    <source>
        <dbReference type="Pfam" id="PF00329"/>
    </source>
</evidence>
<evidence type="ECO:0000313" key="6">
    <source>
        <dbReference type="EMBL" id="SDM08620.1"/>
    </source>
</evidence>
<comment type="function">
    <text evidence="4">NDH-1 shuttles electrons from NADH, via FMN and iron-sulfur (Fe-S) centers, to quinones in the respiratory chain.</text>
</comment>
<comment type="catalytic activity">
    <reaction evidence="4">
        <text>a quinone + NADH + 5 H(+)(in) = a quinol + NAD(+) + 4 H(+)(out)</text>
        <dbReference type="Rhea" id="RHEA:57888"/>
        <dbReference type="ChEBI" id="CHEBI:15378"/>
        <dbReference type="ChEBI" id="CHEBI:24646"/>
        <dbReference type="ChEBI" id="CHEBI:57540"/>
        <dbReference type="ChEBI" id="CHEBI:57945"/>
        <dbReference type="ChEBI" id="CHEBI:132124"/>
    </reaction>
</comment>
<dbReference type="GO" id="GO:0016651">
    <property type="term" value="F:oxidoreductase activity, acting on NAD(P)H"/>
    <property type="evidence" value="ECO:0007669"/>
    <property type="project" value="InterPro"/>
</dbReference>
<dbReference type="GO" id="GO:0048038">
    <property type="term" value="F:quinone binding"/>
    <property type="evidence" value="ECO:0007669"/>
    <property type="project" value="UniProtKB-KW"/>
</dbReference>
<dbReference type="OrthoDB" id="9801496at2"/>
<dbReference type="SUPFAM" id="SSF143243">
    <property type="entry name" value="Nqo5-like"/>
    <property type="match status" value="1"/>
</dbReference>
<dbReference type="Gene3D" id="3.30.460.80">
    <property type="entry name" value="NADH:ubiquinone oxidoreductase, 30kDa subunit"/>
    <property type="match status" value="1"/>
</dbReference>
<dbReference type="InterPro" id="IPR001268">
    <property type="entry name" value="NADH_UbQ_OxRdtase_30kDa_su"/>
</dbReference>
<accession>A0A1G9QCI9</accession>
<dbReference type="STRING" id="146817.SAMN04488502_102121"/>
<dbReference type="Pfam" id="PF00329">
    <property type="entry name" value="Complex1_30kDa"/>
    <property type="match status" value="1"/>
</dbReference>
<dbReference type="InterPro" id="IPR037232">
    <property type="entry name" value="NADH_quin_OxRdtase_su_C/D-like"/>
</dbReference>
<dbReference type="EMBL" id="FNHB01000002">
    <property type="protein sequence ID" value="SDM08620.1"/>
    <property type="molecule type" value="Genomic_DNA"/>
</dbReference>
<proteinExistence type="inferred from homology"/>
<dbReference type="EC" id="7.1.1.-" evidence="4"/>
<feature type="domain" description="NADH:ubiquinone oxidoreductase 30kDa subunit" evidence="5">
    <location>
        <begin position="34"/>
        <end position="151"/>
    </location>
</feature>
<dbReference type="InterPro" id="IPR020396">
    <property type="entry name" value="NADH_UbQ_OxRdtase_CS"/>
</dbReference>
<evidence type="ECO:0000256" key="4">
    <source>
        <dbReference type="RuleBase" id="RU003582"/>
    </source>
</evidence>
<comment type="similarity">
    <text evidence="1 3">Belongs to the complex I 30 kDa subunit family.</text>
</comment>
<keyword evidence="2 3" id="KW-0813">Transport</keyword>
<dbReference type="PROSITE" id="PS00542">
    <property type="entry name" value="COMPLEX1_30K"/>
    <property type="match status" value="1"/>
</dbReference>
<organism evidence="6 7">
    <name type="scientific">Dendrosporobacter quercicolus</name>
    <dbReference type="NCBI Taxonomy" id="146817"/>
    <lineage>
        <taxon>Bacteria</taxon>
        <taxon>Bacillati</taxon>
        <taxon>Bacillota</taxon>
        <taxon>Negativicutes</taxon>
        <taxon>Selenomonadales</taxon>
        <taxon>Sporomusaceae</taxon>
        <taxon>Dendrosporobacter</taxon>
    </lineage>
</organism>
<evidence type="ECO:0000313" key="7">
    <source>
        <dbReference type="Proteomes" id="UP000214880"/>
    </source>
</evidence>
<dbReference type="GO" id="GO:0008137">
    <property type="term" value="F:NADH dehydrogenase (ubiquinone) activity"/>
    <property type="evidence" value="ECO:0007669"/>
    <property type="project" value="InterPro"/>
</dbReference>
<dbReference type="PANTHER" id="PTHR10884:SF14">
    <property type="entry name" value="NADH DEHYDROGENASE [UBIQUINONE] IRON-SULFUR PROTEIN 3, MITOCHONDRIAL"/>
    <property type="match status" value="1"/>
</dbReference>
<dbReference type="RefSeq" id="WP_092070291.1">
    <property type="nucleotide sequence ID" value="NZ_FNHB01000002.1"/>
</dbReference>
<evidence type="ECO:0000256" key="3">
    <source>
        <dbReference type="RuleBase" id="RU003456"/>
    </source>
</evidence>
<name>A0A1G9QCI9_9FIRM</name>
<gene>
    <name evidence="6" type="ORF">SAMN04488502_102121</name>
</gene>
<dbReference type="AlphaFoldDB" id="A0A1G9QCI9"/>
<protein>
    <recommendedName>
        <fullName evidence="4">NADH-quinone oxidoreductase</fullName>
        <ecNumber evidence="4">7.1.1.-</ecNumber>
    </recommendedName>
</protein>
<sequence length="156" mass="17881">MSKQAMSLDLLQQLQSRYPQALQIAGEGCRQALLVDAQALLELMQELKTGADYRFNLLSNLTAVDYLNYFELVYHLYSLPLRQSLTVKSRCPAECPEIDSVVPVWLSADFQEREIYDLLGVRFTGHPHLRRILTPEGFNEHPLRKAYQLTRRAKGG</sequence>
<evidence type="ECO:0000256" key="1">
    <source>
        <dbReference type="ARBA" id="ARBA00007569"/>
    </source>
</evidence>
<keyword evidence="4" id="KW-0874">Quinone</keyword>
<dbReference type="PANTHER" id="PTHR10884">
    <property type="entry name" value="NADH DEHYDROGENASE UBIQUINONE IRON-SULFUR PROTEIN 3"/>
    <property type="match status" value="1"/>
</dbReference>
<keyword evidence="7" id="KW-1185">Reference proteome</keyword>